<keyword evidence="1" id="KW-0472">Membrane</keyword>
<feature type="transmembrane region" description="Helical" evidence="1">
    <location>
        <begin position="59"/>
        <end position="78"/>
    </location>
</feature>
<gene>
    <name evidence="2" type="ORF">PENTCL1PPCAC_21598</name>
</gene>
<name>A0AAV5TZC9_9BILA</name>
<protein>
    <recommendedName>
        <fullName evidence="4">G protein-coupled receptor</fullName>
    </recommendedName>
</protein>
<evidence type="ECO:0000313" key="2">
    <source>
        <dbReference type="EMBL" id="GMS99423.1"/>
    </source>
</evidence>
<evidence type="ECO:0000256" key="1">
    <source>
        <dbReference type="SAM" id="Phobius"/>
    </source>
</evidence>
<reference evidence="2" key="1">
    <citation type="submission" date="2023-10" db="EMBL/GenBank/DDBJ databases">
        <title>Genome assembly of Pristionchus species.</title>
        <authorList>
            <person name="Yoshida K."/>
            <person name="Sommer R.J."/>
        </authorList>
    </citation>
    <scope>NUCLEOTIDE SEQUENCE</scope>
    <source>
        <strain evidence="2">RS0144</strain>
    </source>
</reference>
<organism evidence="2 3">
    <name type="scientific">Pristionchus entomophagus</name>
    <dbReference type="NCBI Taxonomy" id="358040"/>
    <lineage>
        <taxon>Eukaryota</taxon>
        <taxon>Metazoa</taxon>
        <taxon>Ecdysozoa</taxon>
        <taxon>Nematoda</taxon>
        <taxon>Chromadorea</taxon>
        <taxon>Rhabditida</taxon>
        <taxon>Rhabditina</taxon>
        <taxon>Diplogasteromorpha</taxon>
        <taxon>Diplogasteroidea</taxon>
        <taxon>Neodiplogasteridae</taxon>
        <taxon>Pristionchus</taxon>
    </lineage>
</organism>
<evidence type="ECO:0008006" key="4">
    <source>
        <dbReference type="Google" id="ProtNLM"/>
    </source>
</evidence>
<evidence type="ECO:0000313" key="3">
    <source>
        <dbReference type="Proteomes" id="UP001432027"/>
    </source>
</evidence>
<sequence length="163" mass="18017">GDSVVVDSDLPISCTRAHVLDGALRISVIATAATMLIAPVLSIAMVFRKTMRKEPGVTAFIFLSSLTMAAFAIGYFVLEKMEIPEEYRDQAKTFLTVAYLVQDFRFPILCLLATLIVGDIRGAVFSTITRSKLEDRDSESAPDTVENPAYSYLESFLIPHNKF</sequence>
<feature type="non-terminal residue" evidence="2">
    <location>
        <position position="1"/>
    </location>
</feature>
<dbReference type="AlphaFoldDB" id="A0AAV5TZC9"/>
<keyword evidence="1" id="KW-0812">Transmembrane</keyword>
<keyword evidence="1" id="KW-1133">Transmembrane helix</keyword>
<feature type="transmembrane region" description="Helical" evidence="1">
    <location>
        <begin position="104"/>
        <end position="124"/>
    </location>
</feature>
<dbReference type="Proteomes" id="UP001432027">
    <property type="component" value="Unassembled WGS sequence"/>
</dbReference>
<proteinExistence type="predicted"/>
<feature type="transmembrane region" description="Helical" evidence="1">
    <location>
        <begin position="26"/>
        <end position="47"/>
    </location>
</feature>
<keyword evidence="3" id="KW-1185">Reference proteome</keyword>
<comment type="caution">
    <text evidence="2">The sequence shown here is derived from an EMBL/GenBank/DDBJ whole genome shotgun (WGS) entry which is preliminary data.</text>
</comment>
<dbReference type="EMBL" id="BTSX01000005">
    <property type="protein sequence ID" value="GMS99423.1"/>
    <property type="molecule type" value="Genomic_DNA"/>
</dbReference>
<accession>A0AAV5TZC9</accession>